<evidence type="ECO:0000256" key="1">
    <source>
        <dbReference type="SAM" id="SignalP"/>
    </source>
</evidence>
<dbReference type="OrthoDB" id="9789552at2"/>
<feature type="chain" id="PRO_5039364929" evidence="1">
    <location>
        <begin position="26"/>
        <end position="548"/>
    </location>
</feature>
<evidence type="ECO:0000313" key="2">
    <source>
        <dbReference type="EMBL" id="RHF52379.1"/>
    </source>
</evidence>
<protein>
    <submittedName>
        <fullName evidence="2">DUF4127 family protein</fullName>
    </submittedName>
</protein>
<keyword evidence="1" id="KW-0732">Signal</keyword>
<name>A0A414NY66_9FIRM</name>
<feature type="signal peptide" evidence="1">
    <location>
        <begin position="1"/>
        <end position="25"/>
    </location>
</feature>
<sequence length="548" mass="62056">MRKQIVALAAVLCTLAVTLTGMPEAAAHHKNEQKVEKILYIPHDNRPISDKQTAEVISKLGYEVVVPPDNMLGSRTDLGHPDELWDWLKQNAQDADAAVISSDSMLYGSLVGSRKHEYSKKEVLERADRFQSFRKEHPKMELYVFGSIMRTPRSGEASGHEEPGYYRNYGADIFRYTVLKDKEEMEGLTRREKKEYDFLQRLIPKASLSDWMGRREKNFAANEKMIQLTRGNTFNYFVLGRDDNAPYSQTHLESRHLAAEGKDLGKTRFQAMAGIDEIGMLMLTRAVNDMRRDVPFVYVRYNWGKGEFTIPSYSDEKIGDSIASAITAAGGMQVKSPEKADLVLTVNTNPNGKTYEANDRANDGTPREGTKYFADIVSDYVSKGYPVGIADIAYANGSDNALMDELRDRGLLFKLRAYAGWNTPTNSTGFVIGEGMLAKHMKDEAVDDLLLTRYLDDWAYQANVRNTIARQLTWLRGDGVYGSLDSKMDAVATRSERMLTRFVEDNLPPIDSLAHIEVRFPWNRMFESDIIHTADEPVDIAYFPKNRN</sequence>
<reference evidence="2 3" key="1">
    <citation type="submission" date="2018-08" db="EMBL/GenBank/DDBJ databases">
        <title>A genome reference for cultivated species of the human gut microbiota.</title>
        <authorList>
            <person name="Zou Y."/>
            <person name="Xue W."/>
            <person name="Luo G."/>
        </authorList>
    </citation>
    <scope>NUCLEOTIDE SEQUENCE [LARGE SCALE GENOMIC DNA]</scope>
    <source>
        <strain evidence="2 3">AM25-21AC</strain>
    </source>
</reference>
<dbReference type="EMBL" id="QRHE01000003">
    <property type="protein sequence ID" value="RHF52379.1"/>
    <property type="molecule type" value="Genomic_DNA"/>
</dbReference>
<dbReference type="AlphaFoldDB" id="A0A414NY66"/>
<proteinExistence type="predicted"/>
<dbReference type="InterPro" id="IPR025394">
    <property type="entry name" value="DUF4127"/>
</dbReference>
<dbReference type="Pfam" id="PF13552">
    <property type="entry name" value="DUF4127"/>
    <property type="match status" value="1"/>
</dbReference>
<organism evidence="2 3">
    <name type="scientific">Mitsuokella multacida</name>
    <dbReference type="NCBI Taxonomy" id="52226"/>
    <lineage>
        <taxon>Bacteria</taxon>
        <taxon>Bacillati</taxon>
        <taxon>Bacillota</taxon>
        <taxon>Negativicutes</taxon>
        <taxon>Selenomonadales</taxon>
        <taxon>Selenomonadaceae</taxon>
        <taxon>Mitsuokella</taxon>
    </lineage>
</organism>
<dbReference type="Proteomes" id="UP000283442">
    <property type="component" value="Unassembled WGS sequence"/>
</dbReference>
<accession>A0A414NY66</accession>
<evidence type="ECO:0000313" key="3">
    <source>
        <dbReference type="Proteomes" id="UP000283442"/>
    </source>
</evidence>
<gene>
    <name evidence="2" type="ORF">DW674_04200</name>
</gene>
<comment type="caution">
    <text evidence="2">The sequence shown here is derived from an EMBL/GenBank/DDBJ whole genome shotgun (WGS) entry which is preliminary data.</text>
</comment>